<organism evidence="4 9">
    <name type="scientific">Metallosphaera sedula</name>
    <dbReference type="NCBI Taxonomy" id="43687"/>
    <lineage>
        <taxon>Archaea</taxon>
        <taxon>Thermoproteota</taxon>
        <taxon>Thermoprotei</taxon>
        <taxon>Sulfolobales</taxon>
        <taxon>Sulfolobaceae</taxon>
        <taxon>Metallosphaera</taxon>
    </lineage>
</organism>
<dbReference type="GeneID" id="91756596"/>
<evidence type="ECO:0000313" key="10">
    <source>
        <dbReference type="Proteomes" id="UP000062475"/>
    </source>
</evidence>
<dbReference type="Proteomes" id="UP000061362">
    <property type="component" value="Chromosome"/>
</dbReference>
<evidence type="ECO:0000313" key="9">
    <source>
        <dbReference type="Proteomes" id="UP000062398"/>
    </source>
</evidence>
<reference evidence="8 9" key="1">
    <citation type="journal article" date="2015" name="Genome Announc.">
        <title>Complete Genome Sequences of Evolved Arsenate-Resistant Metallosphaera sedula Strains.</title>
        <authorList>
            <person name="Ai C."/>
            <person name="McCarthy S."/>
            <person name="Schackwitz W."/>
            <person name="Martin J."/>
            <person name="Lipzen A."/>
            <person name="Blum P."/>
        </authorList>
    </citation>
    <scope>NUCLEOTIDE SEQUENCE [LARGE SCALE GENOMIC DNA]</scope>
    <source>
        <strain evidence="4 9">ARS120-1</strain>
        <strain evidence="5 8">ARS120-2</strain>
        <strain evidence="2 11">ARS50-1</strain>
        <strain evidence="3 10">ARS50-2</strain>
    </source>
</reference>
<dbReference type="EMBL" id="CP012173">
    <property type="protein sequence ID" value="AKV77239.1"/>
    <property type="molecule type" value="Genomic_DNA"/>
</dbReference>
<dbReference type="EMBL" id="CP012172">
    <property type="protein sequence ID" value="AKV75001.1"/>
    <property type="molecule type" value="Genomic_DNA"/>
</dbReference>
<evidence type="ECO:0000256" key="1">
    <source>
        <dbReference type="SAM" id="Phobius"/>
    </source>
</evidence>
<sequence length="181" mass="20416">MRTGLLMLAGIIMAVALAYLSIMIASLPFYPFHDRSFRDDMETGIYFGGSQHQVIFSPSMASSENSSYMNLNFTSSIENTVTYTVDNYSFFVCPNTIHVYPINMTSSPNGTITFTVMLTGNGFVHMVGDNKFYRVVEFQEDFTQNNVSITVTLQLNNVPPGELWIPVWNNCHTEYVEVVVE</sequence>
<keyword evidence="1" id="KW-0472">Membrane</keyword>
<dbReference type="EMBL" id="CP012176">
    <property type="protein sequence ID" value="AKV83966.1"/>
    <property type="molecule type" value="Genomic_DNA"/>
</dbReference>
<evidence type="ECO:0000313" key="4">
    <source>
        <dbReference type="EMBL" id="AKV79489.1"/>
    </source>
</evidence>
<dbReference type="PATRIC" id="fig|43687.5.peg.2219"/>
<protein>
    <submittedName>
        <fullName evidence="4">Uncharacterized protein</fullName>
    </submittedName>
</protein>
<evidence type="ECO:0000313" key="5">
    <source>
        <dbReference type="EMBL" id="AKV81734.1"/>
    </source>
</evidence>
<evidence type="ECO:0000313" key="8">
    <source>
        <dbReference type="Proteomes" id="UP000061362"/>
    </source>
</evidence>
<feature type="transmembrane region" description="Helical" evidence="1">
    <location>
        <begin position="6"/>
        <end position="30"/>
    </location>
</feature>
<dbReference type="Proteomes" id="UP000062398">
    <property type="component" value="Chromosome"/>
</dbReference>
<evidence type="ECO:0000313" key="3">
    <source>
        <dbReference type="EMBL" id="AKV77239.1"/>
    </source>
</evidence>
<dbReference type="EMBL" id="CP012174">
    <property type="protein sequence ID" value="AKV79489.1"/>
    <property type="molecule type" value="Genomic_DNA"/>
</dbReference>
<dbReference type="EMBL" id="CP012175">
    <property type="protein sequence ID" value="AKV81734.1"/>
    <property type="molecule type" value="Genomic_DNA"/>
</dbReference>
<name>A0A0K1SXP8_9CREN</name>
<evidence type="ECO:0000313" key="6">
    <source>
        <dbReference type="EMBL" id="AKV83966.1"/>
    </source>
</evidence>
<gene>
    <name evidence="2" type="ORF">MsedA_2112</name>
    <name evidence="3" type="ORF">MsedB_2114</name>
    <name evidence="4" type="ORF">MsedC_2112</name>
    <name evidence="5" type="ORF">MsedD_2113</name>
    <name evidence="6" type="ORF">MsedE_2114</name>
</gene>
<evidence type="ECO:0000313" key="7">
    <source>
        <dbReference type="Proteomes" id="UP000056255"/>
    </source>
</evidence>
<dbReference type="Proteomes" id="UP000062475">
    <property type="component" value="Chromosome"/>
</dbReference>
<dbReference type="RefSeq" id="WP_048060172.1">
    <property type="nucleotide sequence ID" value="NZ_AP019770.1"/>
</dbReference>
<proteinExistence type="predicted"/>
<dbReference type="OrthoDB" id="34616at2157"/>
<keyword evidence="1" id="KW-1133">Transmembrane helix</keyword>
<dbReference type="AlphaFoldDB" id="A0A0K1SXP8"/>
<accession>A0A0K1SXP8</accession>
<dbReference type="Proteomes" id="UP000056255">
    <property type="component" value="Chromosome"/>
</dbReference>
<keyword evidence="1" id="KW-0812">Transmembrane</keyword>
<evidence type="ECO:0000313" key="11">
    <source>
        <dbReference type="Proteomes" id="UP000068832"/>
    </source>
</evidence>
<reference evidence="6 7" key="2">
    <citation type="submission" date="2015-07" db="EMBL/GenBank/DDBJ databases">
        <title>Physiological, transcriptional responses and genome re-sequencing of acid resistant extremely thermoacidophilic Metallosphaera sedula SARC-M1.</title>
        <authorList>
            <person name="Ai C."/>
            <person name="McCarthy S."/>
            <person name="Eckrich V."/>
            <person name="Rudrappa D."/>
            <person name="Qiu G."/>
            <person name="Blum P."/>
        </authorList>
    </citation>
    <scope>NUCLEOTIDE SEQUENCE [LARGE SCALE GENOMIC DNA]</scope>
    <source>
        <strain evidence="6 7">SARC-M1</strain>
    </source>
</reference>
<dbReference type="Proteomes" id="UP000068832">
    <property type="component" value="Chromosome"/>
</dbReference>
<evidence type="ECO:0000313" key="2">
    <source>
        <dbReference type="EMBL" id="AKV75001.1"/>
    </source>
</evidence>